<comment type="caution">
    <text evidence="2">The sequence shown here is derived from an EMBL/GenBank/DDBJ whole genome shotgun (WGS) entry which is preliminary data.</text>
</comment>
<evidence type="ECO:0000313" key="2">
    <source>
        <dbReference type="EMBL" id="CAK0831498.1"/>
    </source>
</evidence>
<protein>
    <submittedName>
        <fullName evidence="2">Uncharacterized protein</fullName>
    </submittedName>
</protein>
<feature type="compositionally biased region" description="Basic and acidic residues" evidence="1">
    <location>
        <begin position="209"/>
        <end position="231"/>
    </location>
</feature>
<evidence type="ECO:0000256" key="1">
    <source>
        <dbReference type="SAM" id="MobiDB-lite"/>
    </source>
</evidence>
<dbReference type="EMBL" id="CAUYUJ010011281">
    <property type="protein sequence ID" value="CAK0831498.1"/>
    <property type="molecule type" value="Genomic_DNA"/>
</dbReference>
<accession>A0ABN9SIF1</accession>
<evidence type="ECO:0000313" key="3">
    <source>
        <dbReference type="Proteomes" id="UP001189429"/>
    </source>
</evidence>
<sequence length="394" mass="43055">MVLPTTDPDIETLFKDKAKTRVLEDLDGSTVFAPWDYGKTVFYGRSNAEKMAIMAVNSVLVMVEGGPGALKEALGCQQNGHWVVPVRCTGGATTNAEVGRQSPFKDLLRLASKKDPLRGEVALGAGGPAGLGAARRRGGDRPCEGCRRGGDRGEPAFLQAARAEGVQPDGDRRGKRREPPTGAAGAGGRRGRSHLVRQRLQGGGPLQRFRGESAVRQHGRGRGDSQADRQRPGRCLRRGPDWLVLYGGSPYLKDVKTIAHAVRLLHERYGKTVLAVQCDFYGKEMLAPPSKEAYAHMADGALYMYPTETALDEHFHKKILFGGYYRFCGDKQEKLCGASKVWYGPELAELDMISAHVVIGGGSLAADDANESYQQRIPTFYARTRLRSTRQRRS</sequence>
<keyword evidence="3" id="KW-1185">Reference proteome</keyword>
<proteinExistence type="predicted"/>
<reference evidence="2" key="1">
    <citation type="submission" date="2023-10" db="EMBL/GenBank/DDBJ databases">
        <authorList>
            <person name="Chen Y."/>
            <person name="Shah S."/>
            <person name="Dougan E. K."/>
            <person name="Thang M."/>
            <person name="Chan C."/>
        </authorList>
    </citation>
    <scope>NUCLEOTIDE SEQUENCE [LARGE SCALE GENOMIC DNA]</scope>
</reference>
<gene>
    <name evidence="2" type="ORF">PCOR1329_LOCUS29799</name>
</gene>
<feature type="compositionally biased region" description="Basic and acidic residues" evidence="1">
    <location>
        <begin position="137"/>
        <end position="154"/>
    </location>
</feature>
<feature type="region of interest" description="Disordered" evidence="1">
    <location>
        <begin position="119"/>
        <end position="234"/>
    </location>
</feature>
<dbReference type="Proteomes" id="UP001189429">
    <property type="component" value="Unassembled WGS sequence"/>
</dbReference>
<name>A0ABN9SIF1_9DINO</name>
<organism evidence="2 3">
    <name type="scientific">Prorocentrum cordatum</name>
    <dbReference type="NCBI Taxonomy" id="2364126"/>
    <lineage>
        <taxon>Eukaryota</taxon>
        <taxon>Sar</taxon>
        <taxon>Alveolata</taxon>
        <taxon>Dinophyceae</taxon>
        <taxon>Prorocentrales</taxon>
        <taxon>Prorocentraceae</taxon>
        <taxon>Prorocentrum</taxon>
    </lineage>
</organism>